<dbReference type="Proteomes" id="UP000249091">
    <property type="component" value="Chromosome 1"/>
</dbReference>
<gene>
    <name evidence="2" type="ORF">NCTC10994_02600</name>
</gene>
<keyword evidence="2" id="KW-0449">Lipoprotein</keyword>
<proteinExistence type="predicted"/>
<dbReference type="RefSeq" id="WP_072701143.1">
    <property type="nucleotide sequence ID" value="NZ_JAFBBL010000001.1"/>
</dbReference>
<dbReference type="KEGG" id="rcr:NCTC10994_02600"/>
<dbReference type="Gene3D" id="2.60.40.1890">
    <property type="entry name" value="PCu(A)C copper chaperone"/>
    <property type="match status" value="1"/>
</dbReference>
<feature type="chain" id="PRO_5038838418" evidence="1">
    <location>
        <begin position="24"/>
        <end position="172"/>
    </location>
</feature>
<keyword evidence="1" id="KW-0732">Signal</keyword>
<dbReference type="EMBL" id="LS483468">
    <property type="protein sequence ID" value="SQI33544.1"/>
    <property type="molecule type" value="Genomic_DNA"/>
</dbReference>
<reference evidence="2 3" key="1">
    <citation type="submission" date="2018-06" db="EMBL/GenBank/DDBJ databases">
        <authorList>
            <consortium name="Pathogen Informatics"/>
            <person name="Doyle S."/>
        </authorList>
    </citation>
    <scope>NUCLEOTIDE SEQUENCE [LARGE SCALE GENOMIC DNA]</scope>
    <source>
        <strain evidence="2 3">NCTC10994</strain>
    </source>
</reference>
<dbReference type="STRING" id="1219011.GCA_001895045_02613"/>
<dbReference type="SUPFAM" id="SSF110087">
    <property type="entry name" value="DR1885-like metal-binding protein"/>
    <property type="match status" value="1"/>
</dbReference>
<dbReference type="Pfam" id="PF04314">
    <property type="entry name" value="PCuAC"/>
    <property type="match status" value="1"/>
</dbReference>
<keyword evidence="3" id="KW-1185">Reference proteome</keyword>
<name>A0A2X4XAG9_9NOCA</name>
<dbReference type="PROSITE" id="PS51257">
    <property type="entry name" value="PROKAR_LIPOPROTEIN"/>
    <property type="match status" value="1"/>
</dbReference>
<protein>
    <submittedName>
        <fullName evidence="2">Lipoprotein</fullName>
    </submittedName>
</protein>
<evidence type="ECO:0000256" key="1">
    <source>
        <dbReference type="SAM" id="SignalP"/>
    </source>
</evidence>
<dbReference type="PANTHER" id="PTHR36302:SF1">
    <property type="entry name" value="COPPER CHAPERONE PCU(A)C"/>
    <property type="match status" value="1"/>
</dbReference>
<dbReference type="InterPro" id="IPR036182">
    <property type="entry name" value="PCuAC_sf"/>
</dbReference>
<dbReference type="InterPro" id="IPR007410">
    <property type="entry name" value="LpqE-like"/>
</dbReference>
<dbReference type="PANTHER" id="PTHR36302">
    <property type="entry name" value="BLR7088 PROTEIN"/>
    <property type="match status" value="1"/>
</dbReference>
<evidence type="ECO:0000313" key="2">
    <source>
        <dbReference type="EMBL" id="SQI33544.1"/>
    </source>
</evidence>
<dbReference type="AlphaFoldDB" id="A0A2X4XAG9"/>
<sequence>MTKFRGTTLILAAAVTAASFLTACGSGDSATTSADALVVSDAWVKAADEGMTGAFAELENTGGSDLHIVAVSSPSADRAELHEMAPAEGSAMVMREMADGLVVGAESTHTLAPGGDHLMLMDILEPITPGSDVTFTLEFEDGSTKDFTAQVRDFAGAQEEYEPATEGSGHGG</sequence>
<evidence type="ECO:0000313" key="3">
    <source>
        <dbReference type="Proteomes" id="UP000249091"/>
    </source>
</evidence>
<dbReference type="InterPro" id="IPR058248">
    <property type="entry name" value="Lxx211020-like"/>
</dbReference>
<feature type="signal peptide" evidence="1">
    <location>
        <begin position="1"/>
        <end position="23"/>
    </location>
</feature>
<accession>A0A2X4XAG9</accession>
<organism evidence="2 3">
    <name type="scientific">Rhodococcus coprophilus</name>
    <dbReference type="NCBI Taxonomy" id="38310"/>
    <lineage>
        <taxon>Bacteria</taxon>
        <taxon>Bacillati</taxon>
        <taxon>Actinomycetota</taxon>
        <taxon>Actinomycetes</taxon>
        <taxon>Mycobacteriales</taxon>
        <taxon>Nocardiaceae</taxon>
        <taxon>Rhodococcus</taxon>
    </lineage>
</organism>